<gene>
    <name evidence="2" type="ORF">JCM21714_4423</name>
</gene>
<dbReference type="InterPro" id="IPR045793">
    <property type="entry name" value="PcRGLX/YetA-like"/>
</dbReference>
<keyword evidence="3" id="KW-1185">Reference proteome</keyword>
<dbReference type="STRING" id="1298598.JCM21714_4423"/>
<dbReference type="Pfam" id="PF21345">
    <property type="entry name" value="PcRGLX_2nd"/>
    <property type="match status" value="1"/>
</dbReference>
<evidence type="ECO:0000259" key="1">
    <source>
        <dbReference type="Pfam" id="PF21345"/>
    </source>
</evidence>
<proteinExistence type="predicted"/>
<dbReference type="PANTHER" id="PTHR40081">
    <property type="entry name" value="CONCANAVALIN A-LIKE LECTIN/GLUCANASE"/>
    <property type="match status" value="1"/>
</dbReference>
<dbReference type="EMBL" id="BAVS01000043">
    <property type="protein sequence ID" value="GAE95209.1"/>
    <property type="molecule type" value="Genomic_DNA"/>
</dbReference>
<dbReference type="Proteomes" id="UP000019102">
    <property type="component" value="Unassembled WGS sequence"/>
</dbReference>
<dbReference type="AlphaFoldDB" id="W4VQS0"/>
<reference evidence="2 3" key="1">
    <citation type="journal article" date="2014" name="Genome Announc.">
        <title>Draft Genome Sequence of the Boron-Tolerant and Moderately Halotolerant Bacterium Gracilibacillus boraciitolerans JCM 21714T.</title>
        <authorList>
            <person name="Ahmed I."/>
            <person name="Oshima K."/>
            <person name="Suda W."/>
            <person name="Kitamura K."/>
            <person name="Iida T."/>
            <person name="Ohmori Y."/>
            <person name="Fujiwara T."/>
            <person name="Hattori M."/>
            <person name="Ohkuma M."/>
        </authorList>
    </citation>
    <scope>NUCLEOTIDE SEQUENCE [LARGE SCALE GENOMIC DNA]</scope>
    <source>
        <strain evidence="2 3">JCM 21714</strain>
    </source>
</reference>
<accession>W4VQS0</accession>
<evidence type="ECO:0000313" key="3">
    <source>
        <dbReference type="Proteomes" id="UP000019102"/>
    </source>
</evidence>
<dbReference type="InterPro" id="IPR048330">
    <property type="entry name" value="PcRGLX/YetA_2nd"/>
</dbReference>
<name>W4VQS0_9BACI</name>
<dbReference type="PANTHER" id="PTHR40081:SF1">
    <property type="entry name" value="TAT PATHWAY SIGNAL SEQUENCE DOMAIN PROTEIN"/>
    <property type="match status" value="1"/>
</dbReference>
<organism evidence="2 3">
    <name type="scientific">Gracilibacillus boraciitolerans JCM 21714</name>
    <dbReference type="NCBI Taxonomy" id="1298598"/>
    <lineage>
        <taxon>Bacteria</taxon>
        <taxon>Bacillati</taxon>
        <taxon>Bacillota</taxon>
        <taxon>Bacilli</taxon>
        <taxon>Bacillales</taxon>
        <taxon>Bacillaceae</taxon>
        <taxon>Gracilibacillus</taxon>
    </lineage>
</organism>
<feature type="domain" description="PcRGLX/YetA-like central beta-sandwich" evidence="1">
    <location>
        <begin position="3"/>
        <end position="89"/>
    </location>
</feature>
<evidence type="ECO:0000313" key="2">
    <source>
        <dbReference type="EMBL" id="GAE95209.1"/>
    </source>
</evidence>
<comment type="caution">
    <text evidence="2">The sequence shown here is derived from an EMBL/GenBank/DDBJ whole genome shotgun (WGS) entry which is preliminary data.</text>
</comment>
<protein>
    <recommendedName>
        <fullName evidence="1">PcRGLX/YetA-like central beta-sandwich domain-containing protein</fullName>
    </recommendedName>
</protein>
<sequence>MLVTLKDFWQKHPSSIDIDYLANDQAECTIWFWSNQAKAMNLEHYTDQTHVESAYEGFDELRATATGIANTNEGTITLFSEAPTDKMLNFYLQIHQQKPLLHCDPLYYVETKACGFLIYLENHI</sequence>